<dbReference type="PANTHER" id="PTHR33048:SF96">
    <property type="entry name" value="INTEGRAL MEMBRANE PROTEIN"/>
    <property type="match status" value="1"/>
</dbReference>
<evidence type="ECO:0000259" key="7">
    <source>
        <dbReference type="Pfam" id="PF20684"/>
    </source>
</evidence>
<evidence type="ECO:0000313" key="9">
    <source>
        <dbReference type="RefSeq" id="XP_030987871.1"/>
    </source>
</evidence>
<evidence type="ECO:0000256" key="3">
    <source>
        <dbReference type="ARBA" id="ARBA00022989"/>
    </source>
</evidence>
<dbReference type="Proteomes" id="UP000515153">
    <property type="component" value="Unplaced"/>
</dbReference>
<dbReference type="Pfam" id="PF20684">
    <property type="entry name" value="Fung_rhodopsin"/>
    <property type="match status" value="1"/>
</dbReference>
<proteinExistence type="inferred from homology"/>
<evidence type="ECO:0000256" key="4">
    <source>
        <dbReference type="ARBA" id="ARBA00023136"/>
    </source>
</evidence>
<dbReference type="GeneID" id="41956763"/>
<keyword evidence="3 6" id="KW-1133">Transmembrane helix</keyword>
<keyword evidence="8" id="KW-1185">Reference proteome</keyword>
<keyword evidence="2 6" id="KW-0812">Transmembrane</keyword>
<protein>
    <recommendedName>
        <fullName evidence="7">Rhodopsin domain-containing protein</fullName>
    </recommendedName>
</protein>
<reference evidence="9" key="2">
    <citation type="submission" date="2019-10" db="EMBL/GenBank/DDBJ databases">
        <authorList>
            <consortium name="NCBI Genome Project"/>
        </authorList>
    </citation>
    <scope>NUCLEOTIDE SEQUENCE</scope>
    <source>
        <strain evidence="9">NI907</strain>
    </source>
</reference>
<dbReference type="KEGG" id="pgri:PgNI_01779"/>
<evidence type="ECO:0000313" key="8">
    <source>
        <dbReference type="Proteomes" id="UP000515153"/>
    </source>
</evidence>
<feature type="domain" description="Rhodopsin" evidence="7">
    <location>
        <begin position="18"/>
        <end position="146"/>
    </location>
</feature>
<accession>A0A6P8BL80</accession>
<dbReference type="AlphaFoldDB" id="A0A6P8BL80"/>
<organism evidence="8 9">
    <name type="scientific">Pyricularia grisea</name>
    <name type="common">Crabgrass-specific blast fungus</name>
    <name type="synonym">Magnaporthe grisea</name>
    <dbReference type="NCBI Taxonomy" id="148305"/>
    <lineage>
        <taxon>Eukaryota</taxon>
        <taxon>Fungi</taxon>
        <taxon>Dikarya</taxon>
        <taxon>Ascomycota</taxon>
        <taxon>Pezizomycotina</taxon>
        <taxon>Sordariomycetes</taxon>
        <taxon>Sordariomycetidae</taxon>
        <taxon>Magnaporthales</taxon>
        <taxon>Pyriculariaceae</taxon>
        <taxon>Pyricularia</taxon>
    </lineage>
</organism>
<evidence type="ECO:0000256" key="6">
    <source>
        <dbReference type="SAM" id="Phobius"/>
    </source>
</evidence>
<name>A0A6P8BL80_PYRGI</name>
<dbReference type="PANTHER" id="PTHR33048">
    <property type="entry name" value="PTH11-LIKE INTEGRAL MEMBRANE PROTEIN (AFU_ORTHOLOGUE AFUA_5G11245)"/>
    <property type="match status" value="1"/>
</dbReference>
<dbReference type="InterPro" id="IPR052337">
    <property type="entry name" value="SAT4-like"/>
</dbReference>
<comment type="similarity">
    <text evidence="5">Belongs to the SAT4 family.</text>
</comment>
<feature type="transmembrane region" description="Helical" evidence="6">
    <location>
        <begin position="104"/>
        <end position="128"/>
    </location>
</feature>
<sequence length="147" mass="16642">MARRLKENLLTREPNHQSYYAGELFYVVCTCLVKISFGFFLLRIATEPKIIAAIKFLMSGTVSFSFVYFCMAVFQCHPVNAWWDDNPRSEGRCLTPDAIVKTSYLATAINCLADFTYAFLPVVIVWPLSMSMTRKCLIVLLMGMGAV</sequence>
<reference evidence="9" key="1">
    <citation type="journal article" date="2019" name="Mol. Biol. Evol.">
        <title>Blast fungal genomes show frequent chromosomal changes, gene gains and losses, and effector gene turnover.</title>
        <authorList>
            <person name="Gomez Luciano L.B."/>
            <person name="Jason Tsai I."/>
            <person name="Chuma I."/>
            <person name="Tosa Y."/>
            <person name="Chen Y.H."/>
            <person name="Li J.Y."/>
            <person name="Li M.Y."/>
            <person name="Jade Lu M.Y."/>
            <person name="Nakayashiki H."/>
            <person name="Li W.H."/>
        </authorList>
    </citation>
    <scope>NUCLEOTIDE SEQUENCE</scope>
    <source>
        <strain evidence="9">NI907</strain>
    </source>
</reference>
<dbReference type="GO" id="GO:0016020">
    <property type="term" value="C:membrane"/>
    <property type="evidence" value="ECO:0007669"/>
    <property type="project" value="UniProtKB-SubCell"/>
</dbReference>
<comment type="subcellular location">
    <subcellularLocation>
        <location evidence="1">Membrane</location>
        <topology evidence="1">Multi-pass membrane protein</topology>
    </subcellularLocation>
</comment>
<gene>
    <name evidence="9" type="ORF">PgNI_01779</name>
</gene>
<evidence type="ECO:0000256" key="5">
    <source>
        <dbReference type="ARBA" id="ARBA00038359"/>
    </source>
</evidence>
<keyword evidence="4 6" id="KW-0472">Membrane</keyword>
<dbReference type="InterPro" id="IPR049326">
    <property type="entry name" value="Rhodopsin_dom_fungi"/>
</dbReference>
<dbReference type="RefSeq" id="XP_030987871.1">
    <property type="nucleotide sequence ID" value="XM_031121851.1"/>
</dbReference>
<evidence type="ECO:0000256" key="1">
    <source>
        <dbReference type="ARBA" id="ARBA00004141"/>
    </source>
</evidence>
<reference evidence="9" key="3">
    <citation type="submission" date="2025-08" db="UniProtKB">
        <authorList>
            <consortium name="RefSeq"/>
        </authorList>
    </citation>
    <scope>IDENTIFICATION</scope>
    <source>
        <strain evidence="9">NI907</strain>
    </source>
</reference>
<feature type="transmembrane region" description="Helical" evidence="6">
    <location>
        <begin position="24"/>
        <end position="44"/>
    </location>
</feature>
<evidence type="ECO:0000256" key="2">
    <source>
        <dbReference type="ARBA" id="ARBA00022692"/>
    </source>
</evidence>
<feature type="transmembrane region" description="Helical" evidence="6">
    <location>
        <begin position="56"/>
        <end position="74"/>
    </location>
</feature>